<reference evidence="3" key="2">
    <citation type="journal article" date="2007" name="PLoS Biol.">
        <title>Survey sequencing and comparative analysis of the elephant shark (Callorhinchus milii) genome.</title>
        <authorList>
            <person name="Venkatesh B."/>
            <person name="Kirkness E.F."/>
            <person name="Loh Y.H."/>
            <person name="Halpern A.L."/>
            <person name="Lee A.P."/>
            <person name="Johnson J."/>
            <person name="Dandona N."/>
            <person name="Viswanathan L.D."/>
            <person name="Tay A."/>
            <person name="Venter J.C."/>
            <person name="Strausberg R.L."/>
            <person name="Brenner S."/>
        </authorList>
    </citation>
    <scope>NUCLEOTIDE SEQUENCE [LARGE SCALE GENOMIC DNA]</scope>
</reference>
<name>A0A4W3JPD2_CALMI</name>
<dbReference type="AlphaFoldDB" id="A0A4W3JPD2"/>
<dbReference type="GeneTree" id="ENSGT00940000173775"/>
<evidence type="ECO:0000256" key="1">
    <source>
        <dbReference type="SAM" id="MobiDB-lite"/>
    </source>
</evidence>
<dbReference type="OMA" id="HLPRRPC"/>
<accession>A0A4W3JPD2</accession>
<evidence type="ECO:0000313" key="2">
    <source>
        <dbReference type="Ensembl" id="ENSCMIP00000045399.1"/>
    </source>
</evidence>
<reference evidence="3" key="1">
    <citation type="journal article" date="2006" name="Science">
        <title>Ancient noncoding elements conserved in the human genome.</title>
        <authorList>
            <person name="Venkatesh B."/>
            <person name="Kirkness E.F."/>
            <person name="Loh Y.H."/>
            <person name="Halpern A.L."/>
            <person name="Lee A.P."/>
            <person name="Johnson J."/>
            <person name="Dandona N."/>
            <person name="Viswanathan L.D."/>
            <person name="Tay A."/>
            <person name="Venter J.C."/>
            <person name="Strausberg R.L."/>
            <person name="Brenner S."/>
        </authorList>
    </citation>
    <scope>NUCLEOTIDE SEQUENCE [LARGE SCALE GENOMIC DNA]</scope>
</reference>
<dbReference type="InParanoid" id="A0A4W3JPD2"/>
<protein>
    <recommendedName>
        <fullName evidence="4">Proline-rich protein 18</fullName>
    </recommendedName>
</protein>
<feature type="region of interest" description="Disordered" evidence="1">
    <location>
        <begin position="257"/>
        <end position="279"/>
    </location>
</feature>
<feature type="compositionally biased region" description="Low complexity" evidence="1">
    <location>
        <begin position="121"/>
        <end position="149"/>
    </location>
</feature>
<reference evidence="3" key="3">
    <citation type="journal article" date="2014" name="Nature">
        <title>Elephant shark genome provides unique insights into gnathostome evolution.</title>
        <authorList>
            <consortium name="International Elephant Shark Genome Sequencing Consortium"/>
            <person name="Venkatesh B."/>
            <person name="Lee A.P."/>
            <person name="Ravi V."/>
            <person name="Maurya A.K."/>
            <person name="Lian M.M."/>
            <person name="Swann J.B."/>
            <person name="Ohta Y."/>
            <person name="Flajnik M.F."/>
            <person name="Sutoh Y."/>
            <person name="Kasahara M."/>
            <person name="Hoon S."/>
            <person name="Gangu V."/>
            <person name="Roy S.W."/>
            <person name="Irimia M."/>
            <person name="Korzh V."/>
            <person name="Kondrychyn I."/>
            <person name="Lim Z.W."/>
            <person name="Tay B.H."/>
            <person name="Tohari S."/>
            <person name="Kong K.W."/>
            <person name="Ho S."/>
            <person name="Lorente-Galdos B."/>
            <person name="Quilez J."/>
            <person name="Marques-Bonet T."/>
            <person name="Raney B.J."/>
            <person name="Ingham P.W."/>
            <person name="Tay A."/>
            <person name="Hillier L.W."/>
            <person name="Minx P."/>
            <person name="Boehm T."/>
            <person name="Wilson R.K."/>
            <person name="Brenner S."/>
            <person name="Warren W.C."/>
        </authorList>
    </citation>
    <scope>NUCLEOTIDE SEQUENCE [LARGE SCALE GENOMIC DNA]</scope>
</reference>
<dbReference type="InterPro" id="IPR031369">
    <property type="entry name" value="PRR18"/>
</dbReference>
<dbReference type="STRING" id="7868.ENSCMIP00000045399"/>
<evidence type="ECO:0008006" key="4">
    <source>
        <dbReference type="Google" id="ProtNLM"/>
    </source>
</evidence>
<reference evidence="2" key="5">
    <citation type="submission" date="2025-09" db="UniProtKB">
        <authorList>
            <consortium name="Ensembl"/>
        </authorList>
    </citation>
    <scope>IDENTIFICATION</scope>
</reference>
<feature type="compositionally biased region" description="Low complexity" evidence="1">
    <location>
        <begin position="94"/>
        <end position="104"/>
    </location>
</feature>
<keyword evidence="3" id="KW-1185">Reference proteome</keyword>
<proteinExistence type="predicted"/>
<gene>
    <name evidence="2" type="primary">prr18</name>
</gene>
<dbReference type="Ensembl" id="ENSCMIT00000046051.1">
    <property type="protein sequence ID" value="ENSCMIP00000045399.1"/>
    <property type="gene ID" value="ENSCMIG00000018747.1"/>
</dbReference>
<sequence>MRTHAPSQAETPPYTSRPASVAKRDAPFPPIHQPAPVAGRDRTKRAAKAERSQPVPPPALGPRAARRGGGGFPHSWPKPDFQPGRRPQPRRQQQRQQHPAGRAAVGPARLPAPKAPGGSCDSVPASLSGDSSSASPLDTGSAAAAANSGEEARFSLSLTPEAVLVIRKRHLERQLRSGVDAGAASDLRRKRLLTNRRSCPRAALPQARPRSPADIRTLLKISLLNDRHKYDDEGAEGREAAAEEVMERCREWLKGVESPTGDRATGTALSVKTHLSSRN</sequence>
<evidence type="ECO:0000313" key="3">
    <source>
        <dbReference type="Proteomes" id="UP000314986"/>
    </source>
</evidence>
<reference evidence="2" key="4">
    <citation type="submission" date="2025-08" db="UniProtKB">
        <authorList>
            <consortium name="Ensembl"/>
        </authorList>
    </citation>
    <scope>IDENTIFICATION</scope>
</reference>
<dbReference type="Proteomes" id="UP000314986">
    <property type="component" value="Unassembled WGS sequence"/>
</dbReference>
<dbReference type="Pfam" id="PF15671">
    <property type="entry name" value="PRR18"/>
    <property type="match status" value="2"/>
</dbReference>
<feature type="region of interest" description="Disordered" evidence="1">
    <location>
        <begin position="1"/>
        <end position="151"/>
    </location>
</feature>
<organism evidence="2 3">
    <name type="scientific">Callorhinchus milii</name>
    <name type="common">Ghost shark</name>
    <dbReference type="NCBI Taxonomy" id="7868"/>
    <lineage>
        <taxon>Eukaryota</taxon>
        <taxon>Metazoa</taxon>
        <taxon>Chordata</taxon>
        <taxon>Craniata</taxon>
        <taxon>Vertebrata</taxon>
        <taxon>Chondrichthyes</taxon>
        <taxon>Holocephali</taxon>
        <taxon>Chimaeriformes</taxon>
        <taxon>Callorhinchidae</taxon>
        <taxon>Callorhinchus</taxon>
    </lineage>
</organism>
<feature type="compositionally biased region" description="Polar residues" evidence="1">
    <location>
        <begin position="267"/>
        <end position="279"/>
    </location>
</feature>
<feature type="compositionally biased region" description="Polar residues" evidence="1">
    <location>
        <begin position="1"/>
        <end position="18"/>
    </location>
</feature>